<evidence type="ECO:0000313" key="2">
    <source>
        <dbReference type="Proteomes" id="UP001057402"/>
    </source>
</evidence>
<dbReference type="EMBL" id="CM042886">
    <property type="protein sequence ID" value="KAI4342355.1"/>
    <property type="molecule type" value="Genomic_DNA"/>
</dbReference>
<name>A0ACB9P0B0_9MYRT</name>
<reference evidence="2" key="1">
    <citation type="journal article" date="2023" name="Front. Plant Sci.">
        <title>Chromosomal-level genome assembly of Melastoma candidum provides insights into trichome evolution.</title>
        <authorList>
            <person name="Zhong Y."/>
            <person name="Wu W."/>
            <person name="Sun C."/>
            <person name="Zou P."/>
            <person name="Liu Y."/>
            <person name="Dai S."/>
            <person name="Zhou R."/>
        </authorList>
    </citation>
    <scope>NUCLEOTIDE SEQUENCE [LARGE SCALE GENOMIC DNA]</scope>
</reference>
<dbReference type="Proteomes" id="UP001057402">
    <property type="component" value="Chromosome 7"/>
</dbReference>
<proteinExistence type="predicted"/>
<comment type="caution">
    <text evidence="1">The sequence shown here is derived from an EMBL/GenBank/DDBJ whole genome shotgun (WGS) entry which is preliminary data.</text>
</comment>
<gene>
    <name evidence="1" type="ORF">MLD38_026992</name>
</gene>
<evidence type="ECO:0000313" key="1">
    <source>
        <dbReference type="EMBL" id="KAI4342355.1"/>
    </source>
</evidence>
<protein>
    <submittedName>
        <fullName evidence="1">Uncharacterized protein</fullName>
    </submittedName>
</protein>
<accession>A0ACB9P0B0</accession>
<organism evidence="1 2">
    <name type="scientific">Melastoma candidum</name>
    <dbReference type="NCBI Taxonomy" id="119954"/>
    <lineage>
        <taxon>Eukaryota</taxon>
        <taxon>Viridiplantae</taxon>
        <taxon>Streptophyta</taxon>
        <taxon>Embryophyta</taxon>
        <taxon>Tracheophyta</taxon>
        <taxon>Spermatophyta</taxon>
        <taxon>Magnoliopsida</taxon>
        <taxon>eudicotyledons</taxon>
        <taxon>Gunneridae</taxon>
        <taxon>Pentapetalae</taxon>
        <taxon>rosids</taxon>
        <taxon>malvids</taxon>
        <taxon>Myrtales</taxon>
        <taxon>Melastomataceae</taxon>
        <taxon>Melastomatoideae</taxon>
        <taxon>Melastomateae</taxon>
        <taxon>Melastoma</taxon>
    </lineage>
</organism>
<keyword evidence="2" id="KW-1185">Reference proteome</keyword>
<sequence>MVSFSITANRVYHPFSKEEAKGSKLKAAVAGGLDRLYVPASIASTLPSLRIAGDSRVKPQKDVRIAVLGASGYTGSKIVRLLANHPNFGITVMTADRKAGQSVGTVFPHLSTQDLPNMVAIADADFSEVDAVFCCLPHGTTEDIIKGLPKSLKIVDLSADF</sequence>